<keyword evidence="1" id="KW-0472">Membrane</keyword>
<sequence length="192" mass="20001">MRFIEGGWWVWARARHIPESLVATVLISGVGWAAARGLRSVDGLAQAEGRAPLALWLPILMTVAWSSGLVSRTALVDETCARSSSWLRLCYLGVALMAGVAGLVAALPADPGVFGWGAAARTYVGCLGFAAVVGCWVPAGLLWLAPTTIGVVWGLASSPFLPTAAQTVLFGLNSPAGSSRPRASQIYLGPSR</sequence>
<organism evidence="2 3">
    <name type="scientific">Dermatophilus congolensis</name>
    <dbReference type="NCBI Taxonomy" id="1863"/>
    <lineage>
        <taxon>Bacteria</taxon>
        <taxon>Bacillati</taxon>
        <taxon>Actinomycetota</taxon>
        <taxon>Actinomycetes</taxon>
        <taxon>Micrococcales</taxon>
        <taxon>Dermatophilaceae</taxon>
        <taxon>Dermatophilus</taxon>
    </lineage>
</organism>
<feature type="transmembrane region" description="Helical" evidence="1">
    <location>
        <begin position="120"/>
        <end position="145"/>
    </location>
</feature>
<feature type="transmembrane region" description="Helical" evidence="1">
    <location>
        <begin position="151"/>
        <end position="172"/>
    </location>
</feature>
<feature type="transmembrane region" description="Helical" evidence="1">
    <location>
        <begin position="86"/>
        <end position="108"/>
    </location>
</feature>
<feature type="transmembrane region" description="Helical" evidence="1">
    <location>
        <begin position="53"/>
        <end position="74"/>
    </location>
</feature>
<evidence type="ECO:0000313" key="3">
    <source>
        <dbReference type="Proteomes" id="UP000254118"/>
    </source>
</evidence>
<reference evidence="2 3" key="1">
    <citation type="submission" date="2018-06" db="EMBL/GenBank/DDBJ databases">
        <authorList>
            <consortium name="Pathogen Informatics"/>
            <person name="Doyle S."/>
        </authorList>
    </citation>
    <scope>NUCLEOTIDE SEQUENCE [LARGE SCALE GENOMIC DNA]</scope>
    <source>
        <strain evidence="2 3">NCTC7915</strain>
    </source>
</reference>
<dbReference type="EMBL" id="UFYA01000001">
    <property type="protein sequence ID" value="STD14214.1"/>
    <property type="molecule type" value="Genomic_DNA"/>
</dbReference>
<keyword evidence="1" id="KW-0812">Transmembrane</keyword>
<gene>
    <name evidence="2" type="ORF">NCTC7915_02067</name>
</gene>
<feature type="transmembrane region" description="Helical" evidence="1">
    <location>
        <begin position="20"/>
        <end position="41"/>
    </location>
</feature>
<comment type="caution">
    <text evidence="2">The sequence shown here is derived from an EMBL/GenBank/DDBJ whole genome shotgun (WGS) entry which is preliminary data.</text>
</comment>
<dbReference type="Proteomes" id="UP000254118">
    <property type="component" value="Unassembled WGS sequence"/>
</dbReference>
<name>A0AA46H1A3_9MICO</name>
<proteinExistence type="predicted"/>
<evidence type="ECO:0000313" key="2">
    <source>
        <dbReference type="EMBL" id="STD14214.1"/>
    </source>
</evidence>
<keyword evidence="1" id="KW-1133">Transmembrane helix</keyword>
<protein>
    <submittedName>
        <fullName evidence="2">Uncharacterized protein</fullName>
    </submittedName>
</protein>
<dbReference type="RefSeq" id="WP_147279262.1">
    <property type="nucleotide sequence ID" value="NZ_UFYA01000001.1"/>
</dbReference>
<evidence type="ECO:0000256" key="1">
    <source>
        <dbReference type="SAM" id="Phobius"/>
    </source>
</evidence>
<accession>A0AA46H1A3</accession>
<dbReference type="AlphaFoldDB" id="A0AA46H1A3"/>